<reference evidence="1 2" key="1">
    <citation type="submission" date="2016-10" db="EMBL/GenBank/DDBJ databases">
        <authorList>
            <person name="de Groot N.N."/>
        </authorList>
    </citation>
    <scope>NUCLEOTIDE SEQUENCE [LARGE SCALE GENOMIC DNA]</scope>
    <source>
        <strain evidence="1 2">CDM_5</strain>
    </source>
</reference>
<evidence type="ECO:0000313" key="2">
    <source>
        <dbReference type="Proteomes" id="UP000183894"/>
    </source>
</evidence>
<dbReference type="AlphaFoldDB" id="A0A1H7N5K9"/>
<dbReference type="EMBL" id="FOAD01000003">
    <property type="protein sequence ID" value="SEL18157.1"/>
    <property type="molecule type" value="Genomic_DNA"/>
</dbReference>
<dbReference type="Proteomes" id="UP000183894">
    <property type="component" value="Unassembled WGS sequence"/>
</dbReference>
<evidence type="ECO:0000313" key="1">
    <source>
        <dbReference type="EMBL" id="SEL18157.1"/>
    </source>
</evidence>
<name>A0A1H7N5K9_HALLR</name>
<dbReference type="OrthoDB" id="373881at2157"/>
<sequence>MAAYSYAGPGQGVEKPEEVITDQYEEFGRERLFVGWQGNGYQEDSCWLVADLDIVCDLSTWE</sequence>
<accession>A0A1H7N5K9</accession>
<organism evidence="1 2">
    <name type="scientific">Haloferax larsenii</name>
    <dbReference type="NCBI Taxonomy" id="302484"/>
    <lineage>
        <taxon>Archaea</taxon>
        <taxon>Methanobacteriati</taxon>
        <taxon>Methanobacteriota</taxon>
        <taxon>Stenosarchaea group</taxon>
        <taxon>Halobacteria</taxon>
        <taxon>Halobacteriales</taxon>
        <taxon>Haloferacaceae</taxon>
        <taxon>Haloferax</taxon>
    </lineage>
</organism>
<proteinExistence type="predicted"/>
<protein>
    <submittedName>
        <fullName evidence="1">Uncharacterized protein</fullName>
    </submittedName>
</protein>
<gene>
    <name evidence="1" type="ORF">SAMN04488691_103183</name>
</gene>
<dbReference type="RefSeq" id="WP_074793222.1">
    <property type="nucleotide sequence ID" value="NZ_FOAD01000003.1"/>
</dbReference>